<name>A0A3P3U1Y2_9BACL</name>
<comment type="subcellular location">
    <subcellularLocation>
        <location evidence="1 10">Cell membrane</location>
        <topology evidence="1 10">Multi-pass membrane protein</topology>
    </subcellularLocation>
</comment>
<evidence type="ECO:0000256" key="3">
    <source>
        <dbReference type="ARBA" id="ARBA00022448"/>
    </source>
</evidence>
<evidence type="ECO:0000256" key="7">
    <source>
        <dbReference type="ARBA" id="ARBA00023136"/>
    </source>
</evidence>
<evidence type="ECO:0000256" key="11">
    <source>
        <dbReference type="SAM" id="MobiDB-lite"/>
    </source>
</evidence>
<evidence type="ECO:0000256" key="4">
    <source>
        <dbReference type="ARBA" id="ARBA00022475"/>
    </source>
</evidence>
<evidence type="ECO:0000256" key="6">
    <source>
        <dbReference type="ARBA" id="ARBA00022989"/>
    </source>
</evidence>
<keyword evidence="3 10" id="KW-0813">Transport</keyword>
<keyword evidence="14" id="KW-1185">Reference proteome</keyword>
<comment type="caution">
    <text evidence="13">The sequence shown here is derived from an EMBL/GenBank/DDBJ whole genome shotgun (WGS) entry which is preliminary data.</text>
</comment>
<evidence type="ECO:0000256" key="8">
    <source>
        <dbReference type="ARBA" id="ARBA00037215"/>
    </source>
</evidence>
<dbReference type="PANTHER" id="PTHR43386">
    <property type="entry name" value="OLIGOPEPTIDE TRANSPORT SYSTEM PERMEASE PROTEIN APPC"/>
    <property type="match status" value="1"/>
</dbReference>
<dbReference type="GO" id="GO:0071916">
    <property type="term" value="F:dipeptide transmembrane transporter activity"/>
    <property type="evidence" value="ECO:0007669"/>
    <property type="project" value="TreeGrafter"/>
</dbReference>
<evidence type="ECO:0000259" key="12">
    <source>
        <dbReference type="PROSITE" id="PS50928"/>
    </source>
</evidence>
<dbReference type="InterPro" id="IPR000515">
    <property type="entry name" value="MetI-like"/>
</dbReference>
<dbReference type="InterPro" id="IPR025966">
    <property type="entry name" value="OppC_N"/>
</dbReference>
<dbReference type="EMBL" id="RRCN01000001">
    <property type="protein sequence ID" value="RRJ62573.1"/>
    <property type="molecule type" value="Genomic_DNA"/>
</dbReference>
<dbReference type="CDD" id="cd06261">
    <property type="entry name" value="TM_PBP2"/>
    <property type="match status" value="1"/>
</dbReference>
<dbReference type="PROSITE" id="PS50928">
    <property type="entry name" value="ABC_TM1"/>
    <property type="match status" value="1"/>
</dbReference>
<keyword evidence="5 10" id="KW-0812">Transmembrane</keyword>
<evidence type="ECO:0000313" key="13">
    <source>
        <dbReference type="EMBL" id="RRJ62573.1"/>
    </source>
</evidence>
<keyword evidence="7 10" id="KW-0472">Membrane</keyword>
<evidence type="ECO:0000256" key="10">
    <source>
        <dbReference type="RuleBase" id="RU363032"/>
    </source>
</evidence>
<dbReference type="GO" id="GO:0005886">
    <property type="term" value="C:plasma membrane"/>
    <property type="evidence" value="ECO:0007669"/>
    <property type="project" value="UniProtKB-SubCell"/>
</dbReference>
<dbReference type="PANTHER" id="PTHR43386:SF3">
    <property type="entry name" value="GLUTATHIONE TRANSPORT SYSTEM PERMEASE PROTEIN GSID"/>
    <property type="match status" value="1"/>
</dbReference>
<evidence type="ECO:0000313" key="14">
    <source>
        <dbReference type="Proteomes" id="UP000267017"/>
    </source>
</evidence>
<proteinExistence type="inferred from homology"/>
<dbReference type="Gene3D" id="1.10.3720.10">
    <property type="entry name" value="MetI-like"/>
    <property type="match status" value="1"/>
</dbReference>
<gene>
    <name evidence="13" type="ORF">EHV15_06135</name>
</gene>
<reference evidence="13 14" key="1">
    <citation type="submission" date="2018-11" db="EMBL/GenBank/DDBJ databases">
        <title>Genome sequencing of Paenibacillus sp. KCOM 3021 (= ChDC PVNT-B20).</title>
        <authorList>
            <person name="Kook J.-K."/>
            <person name="Park S.-N."/>
            <person name="Lim Y.K."/>
        </authorList>
    </citation>
    <scope>NUCLEOTIDE SEQUENCE [LARGE SCALE GENOMIC DNA]</scope>
    <source>
        <strain evidence="13 14">KCOM 3021</strain>
    </source>
</reference>
<dbReference type="InterPro" id="IPR035906">
    <property type="entry name" value="MetI-like_sf"/>
</dbReference>
<dbReference type="Proteomes" id="UP000267017">
    <property type="component" value="Unassembled WGS sequence"/>
</dbReference>
<dbReference type="InterPro" id="IPR050366">
    <property type="entry name" value="BP-dependent_transpt_permease"/>
</dbReference>
<keyword evidence="4" id="KW-1003">Cell membrane</keyword>
<feature type="domain" description="ABC transmembrane type-1" evidence="12">
    <location>
        <begin position="104"/>
        <end position="293"/>
    </location>
</feature>
<organism evidence="13 14">
    <name type="scientific">Paenibacillus oralis</name>
    <dbReference type="NCBI Taxonomy" id="2490856"/>
    <lineage>
        <taxon>Bacteria</taxon>
        <taxon>Bacillati</taxon>
        <taxon>Bacillota</taxon>
        <taxon>Bacilli</taxon>
        <taxon>Bacillales</taxon>
        <taxon>Paenibacillaceae</taxon>
        <taxon>Paenibacillus</taxon>
    </lineage>
</organism>
<comment type="similarity">
    <text evidence="2 10">Belongs to the binding-protein-dependent transport system permease family.</text>
</comment>
<feature type="transmembrane region" description="Helical" evidence="10">
    <location>
        <begin position="108"/>
        <end position="134"/>
    </location>
</feature>
<accession>A0A3P3U1Y2</accession>
<sequence length="306" mass="32774">MNDQLQPANGASVLAPGPASPAAERPPGGRAAEFWRKFCQQRMALAAGIFIILLFVVALFGPYLTPYDPDAPNYDELTLGPSAHHWAGTDEYGRDILSRLIAGTRLSLAVSLSSVFIAAVIGTFLGLLSGYYGGWLDRLIMRGSDVLFSFPDILLAIGIVAILGPGLTNVVIAVAVFGIPSFARVIRSVTLSAKESVFVEAARSMGAKHRRIIWRHIFPETLPSVIVNLTMKIGTAILAASSLSFLGMGAKTSEPDWGAMLSMGRDYLSIAPHIVYFPGLAIFLTVLAFNLVGDGLRDALDPKMKN</sequence>
<feature type="transmembrane region" description="Helical" evidence="10">
    <location>
        <begin position="225"/>
        <end position="250"/>
    </location>
</feature>
<feature type="transmembrane region" description="Helical" evidence="10">
    <location>
        <begin position="270"/>
        <end position="293"/>
    </location>
</feature>
<dbReference type="SUPFAM" id="SSF161098">
    <property type="entry name" value="MetI-like"/>
    <property type="match status" value="1"/>
</dbReference>
<keyword evidence="6 10" id="KW-1133">Transmembrane helix</keyword>
<dbReference type="RefSeq" id="WP_128630460.1">
    <property type="nucleotide sequence ID" value="NZ_RRCN01000001.1"/>
</dbReference>
<evidence type="ECO:0000256" key="9">
    <source>
        <dbReference type="ARBA" id="ARBA00041106"/>
    </source>
</evidence>
<evidence type="ECO:0000256" key="5">
    <source>
        <dbReference type="ARBA" id="ARBA00022692"/>
    </source>
</evidence>
<dbReference type="OrthoDB" id="9797472at2"/>
<feature type="region of interest" description="Disordered" evidence="11">
    <location>
        <begin position="1"/>
        <end position="28"/>
    </location>
</feature>
<evidence type="ECO:0000256" key="2">
    <source>
        <dbReference type="ARBA" id="ARBA00009306"/>
    </source>
</evidence>
<comment type="function">
    <text evidence="8">Part of the ABC transporter complex GsiABCD involved in glutathione import. Probably responsible for the translocation of the substrate across the membrane.</text>
</comment>
<feature type="transmembrane region" description="Helical" evidence="10">
    <location>
        <begin position="44"/>
        <end position="64"/>
    </location>
</feature>
<protein>
    <recommendedName>
        <fullName evidence="9">Glutathione transport system permease protein GsiD</fullName>
    </recommendedName>
</protein>
<dbReference type="AlphaFoldDB" id="A0A3P3U1Y2"/>
<dbReference type="Pfam" id="PF00528">
    <property type="entry name" value="BPD_transp_1"/>
    <property type="match status" value="1"/>
</dbReference>
<dbReference type="Pfam" id="PF12911">
    <property type="entry name" value="OppC_N"/>
    <property type="match status" value="1"/>
</dbReference>
<evidence type="ECO:0000256" key="1">
    <source>
        <dbReference type="ARBA" id="ARBA00004651"/>
    </source>
</evidence>
<feature type="compositionally biased region" description="Low complexity" evidence="11">
    <location>
        <begin position="15"/>
        <end position="28"/>
    </location>
</feature>